<dbReference type="Proteomes" id="UP000190037">
    <property type="component" value="Unassembled WGS sequence"/>
</dbReference>
<evidence type="ECO:0000256" key="2">
    <source>
        <dbReference type="ARBA" id="ARBA00022737"/>
    </source>
</evidence>
<protein>
    <submittedName>
        <fullName evidence="4">Sulfurtransferase</fullName>
    </submittedName>
</protein>
<accession>A0A1T3NV80</accession>
<dbReference type="CDD" id="cd01448">
    <property type="entry name" value="TST_Repeat_1"/>
    <property type="match status" value="1"/>
</dbReference>
<feature type="domain" description="Rhodanese" evidence="3">
    <location>
        <begin position="16"/>
        <end position="136"/>
    </location>
</feature>
<evidence type="ECO:0000313" key="4">
    <source>
        <dbReference type="EMBL" id="OPC80704.1"/>
    </source>
</evidence>
<evidence type="ECO:0000259" key="3">
    <source>
        <dbReference type="PROSITE" id="PS50206"/>
    </source>
</evidence>
<evidence type="ECO:0000256" key="1">
    <source>
        <dbReference type="ARBA" id="ARBA00022679"/>
    </source>
</evidence>
<dbReference type="GO" id="GO:0004792">
    <property type="term" value="F:thiosulfate-cyanide sulfurtransferase activity"/>
    <property type="evidence" value="ECO:0007669"/>
    <property type="project" value="InterPro"/>
</dbReference>
<dbReference type="InterPro" id="IPR036873">
    <property type="entry name" value="Rhodanese-like_dom_sf"/>
</dbReference>
<keyword evidence="2" id="KW-0677">Repeat</keyword>
<keyword evidence="5" id="KW-1185">Reference proteome</keyword>
<dbReference type="OrthoDB" id="9770030at2"/>
<sequence length="280" mass="28827">MSSLISAADLAAALDGSSPPIVLDVSWQLGGPPGIDAYRVAHVPGAHFVDLAKELSGPHTPTGAGGRHPVPEPAAFGAAMRRYGIGPETDVVVYDAGQSVAAARAWWLLRHFGHDRVRVLDGGLGAWTAANLPVTDVVPEPAEPGTFVPRPGGTTRLDADQTAAFVAGGGVLLDARAGERFRGESEPIDAKAGHIPGAISAPATEYTHADGRFREPAEMAEYFAAKGVVPGVRVAAYCGSGATAAHEVLALHVIGVPAALYAGSWSDWISDPQRPVATGE</sequence>
<dbReference type="Pfam" id="PF00581">
    <property type="entry name" value="Rhodanese"/>
    <property type="match status" value="2"/>
</dbReference>
<name>A0A1T3NV80_9ACTN</name>
<dbReference type="PANTHER" id="PTHR11364:SF27">
    <property type="entry name" value="SULFURTRANSFERASE"/>
    <property type="match status" value="1"/>
</dbReference>
<keyword evidence="1 4" id="KW-0808">Transferase</keyword>
<gene>
    <name evidence="4" type="ORF">B4N89_06800</name>
</gene>
<feature type="domain" description="Rhodanese" evidence="3">
    <location>
        <begin position="166"/>
        <end position="277"/>
    </location>
</feature>
<organism evidence="4 5">
    <name type="scientific">Embleya scabrispora</name>
    <dbReference type="NCBI Taxonomy" id="159449"/>
    <lineage>
        <taxon>Bacteria</taxon>
        <taxon>Bacillati</taxon>
        <taxon>Actinomycetota</taxon>
        <taxon>Actinomycetes</taxon>
        <taxon>Kitasatosporales</taxon>
        <taxon>Streptomycetaceae</taxon>
        <taxon>Embleya</taxon>
    </lineage>
</organism>
<dbReference type="InterPro" id="IPR045078">
    <property type="entry name" value="TST/MPST-like"/>
</dbReference>
<dbReference type="InterPro" id="IPR001307">
    <property type="entry name" value="Thiosulphate_STrfase_CS"/>
</dbReference>
<dbReference type="SMART" id="SM00450">
    <property type="entry name" value="RHOD"/>
    <property type="match status" value="2"/>
</dbReference>
<dbReference type="PANTHER" id="PTHR11364">
    <property type="entry name" value="THIOSULFATE SULFERTANSFERASE"/>
    <property type="match status" value="1"/>
</dbReference>
<dbReference type="Gene3D" id="3.40.250.10">
    <property type="entry name" value="Rhodanese-like domain"/>
    <property type="match status" value="2"/>
</dbReference>
<proteinExistence type="predicted"/>
<comment type="caution">
    <text evidence="4">The sequence shown here is derived from an EMBL/GenBank/DDBJ whole genome shotgun (WGS) entry which is preliminary data.</text>
</comment>
<dbReference type="EMBL" id="MWQN01000001">
    <property type="protein sequence ID" value="OPC80704.1"/>
    <property type="molecule type" value="Genomic_DNA"/>
</dbReference>
<evidence type="ECO:0000313" key="5">
    <source>
        <dbReference type="Proteomes" id="UP000190037"/>
    </source>
</evidence>
<reference evidence="4 5" key="1">
    <citation type="submission" date="2017-03" db="EMBL/GenBank/DDBJ databases">
        <title>Draft genome sequence of Streptomyces scabrisporus NF3, endophyte isolated from Amphipterygium adstringens.</title>
        <authorList>
            <person name="Vazquez M."/>
            <person name="Ceapa C.D."/>
            <person name="Rodriguez Luna D."/>
            <person name="Sanchez Esquivel S."/>
        </authorList>
    </citation>
    <scope>NUCLEOTIDE SEQUENCE [LARGE SCALE GENOMIC DNA]</scope>
    <source>
        <strain evidence="4 5">NF3</strain>
    </source>
</reference>
<dbReference type="SUPFAM" id="SSF52821">
    <property type="entry name" value="Rhodanese/Cell cycle control phosphatase"/>
    <property type="match status" value="2"/>
</dbReference>
<dbReference type="CDD" id="cd01449">
    <property type="entry name" value="TST_Repeat_2"/>
    <property type="match status" value="1"/>
</dbReference>
<dbReference type="PROSITE" id="PS00380">
    <property type="entry name" value="RHODANESE_1"/>
    <property type="match status" value="1"/>
</dbReference>
<dbReference type="PROSITE" id="PS50206">
    <property type="entry name" value="RHODANESE_3"/>
    <property type="match status" value="2"/>
</dbReference>
<dbReference type="AlphaFoldDB" id="A0A1T3NV80"/>
<dbReference type="RefSeq" id="WP_078979161.1">
    <property type="nucleotide sequence ID" value="NZ_MWQN01000001.1"/>
</dbReference>
<dbReference type="STRING" id="159449.B4N89_06800"/>
<dbReference type="InterPro" id="IPR001763">
    <property type="entry name" value="Rhodanese-like_dom"/>
</dbReference>